<evidence type="ECO:0000259" key="11">
    <source>
        <dbReference type="PROSITE" id="PS50110"/>
    </source>
</evidence>
<evidence type="ECO:0000256" key="4">
    <source>
        <dbReference type="ARBA" id="ARBA00023015"/>
    </source>
</evidence>
<dbReference type="InterPro" id="IPR025944">
    <property type="entry name" value="Sigma_54_int_dom_CS"/>
</dbReference>
<dbReference type="PANTHER" id="PTHR32071">
    <property type="entry name" value="TRANSCRIPTIONAL REGULATORY PROTEIN"/>
    <property type="match status" value="1"/>
</dbReference>
<dbReference type="PROSITE" id="PS50045">
    <property type="entry name" value="SIGMA54_INTERACT_4"/>
    <property type="match status" value="1"/>
</dbReference>
<dbReference type="PANTHER" id="PTHR32071:SF21">
    <property type="entry name" value="TRANSCRIPTIONAL REGULATORY PROTEIN FLGR"/>
    <property type="match status" value="1"/>
</dbReference>
<evidence type="ECO:0000256" key="6">
    <source>
        <dbReference type="ARBA" id="ARBA00023159"/>
    </source>
</evidence>
<dbReference type="GO" id="GO:0043565">
    <property type="term" value="F:sequence-specific DNA binding"/>
    <property type="evidence" value="ECO:0007669"/>
    <property type="project" value="InterPro"/>
</dbReference>
<dbReference type="PRINTS" id="PR01590">
    <property type="entry name" value="HTHFIS"/>
</dbReference>
<dbReference type="InterPro" id="IPR001789">
    <property type="entry name" value="Sig_transdc_resp-reg_receiver"/>
</dbReference>
<organism evidence="12 13">
    <name type="scientific">Aestuariispira insulae</name>
    <dbReference type="NCBI Taxonomy" id="1461337"/>
    <lineage>
        <taxon>Bacteria</taxon>
        <taxon>Pseudomonadati</taxon>
        <taxon>Pseudomonadota</taxon>
        <taxon>Alphaproteobacteria</taxon>
        <taxon>Rhodospirillales</taxon>
        <taxon>Kiloniellaceae</taxon>
        <taxon>Aestuariispira</taxon>
    </lineage>
</organism>
<keyword evidence="3" id="KW-0902">Two-component regulatory system</keyword>
<dbReference type="SUPFAM" id="SSF46689">
    <property type="entry name" value="Homeodomain-like"/>
    <property type="match status" value="1"/>
</dbReference>
<dbReference type="Gene3D" id="3.40.50.300">
    <property type="entry name" value="P-loop containing nucleotide triphosphate hydrolases"/>
    <property type="match status" value="1"/>
</dbReference>
<evidence type="ECO:0000256" key="7">
    <source>
        <dbReference type="ARBA" id="ARBA00023163"/>
    </source>
</evidence>
<feature type="domain" description="Response regulatory" evidence="11">
    <location>
        <begin position="2"/>
        <end position="115"/>
    </location>
</feature>
<dbReference type="SUPFAM" id="SSF52540">
    <property type="entry name" value="P-loop containing nucleoside triphosphate hydrolases"/>
    <property type="match status" value="1"/>
</dbReference>
<dbReference type="InterPro" id="IPR027417">
    <property type="entry name" value="P-loop_NTPase"/>
</dbReference>
<evidence type="ECO:0000256" key="9">
    <source>
        <dbReference type="SAM" id="MobiDB-lite"/>
    </source>
</evidence>
<dbReference type="Gene3D" id="1.10.8.60">
    <property type="match status" value="1"/>
</dbReference>
<dbReference type="InterPro" id="IPR009057">
    <property type="entry name" value="Homeodomain-like_sf"/>
</dbReference>
<dbReference type="PROSITE" id="PS50110">
    <property type="entry name" value="RESPONSE_REGULATORY"/>
    <property type="match status" value="1"/>
</dbReference>
<evidence type="ECO:0000313" key="13">
    <source>
        <dbReference type="Proteomes" id="UP000256845"/>
    </source>
</evidence>
<dbReference type="OrthoDB" id="9770562at2"/>
<dbReference type="RefSeq" id="WP_115935956.1">
    <property type="nucleotide sequence ID" value="NZ_QRDW01000002.1"/>
</dbReference>
<feature type="region of interest" description="Disordered" evidence="9">
    <location>
        <begin position="380"/>
        <end position="414"/>
    </location>
</feature>
<feature type="modified residue" description="4-aspartylphosphate" evidence="8">
    <location>
        <position position="52"/>
    </location>
</feature>
<dbReference type="GO" id="GO:0006355">
    <property type="term" value="P:regulation of DNA-templated transcription"/>
    <property type="evidence" value="ECO:0007669"/>
    <property type="project" value="InterPro"/>
</dbReference>
<feature type="compositionally biased region" description="Polar residues" evidence="9">
    <location>
        <begin position="380"/>
        <end position="391"/>
    </location>
</feature>
<keyword evidence="5 12" id="KW-0238">DNA-binding</keyword>
<dbReference type="AlphaFoldDB" id="A0A3D9HSU5"/>
<dbReference type="Pfam" id="PF00158">
    <property type="entry name" value="Sigma54_activat"/>
    <property type="match status" value="1"/>
</dbReference>
<keyword evidence="6" id="KW-0010">Activator</keyword>
<reference evidence="12 13" key="1">
    <citation type="submission" date="2018-07" db="EMBL/GenBank/DDBJ databases">
        <title>Genomic Encyclopedia of Type Strains, Phase III (KMG-III): the genomes of soil and plant-associated and newly described type strains.</title>
        <authorList>
            <person name="Whitman W."/>
        </authorList>
    </citation>
    <scope>NUCLEOTIDE SEQUENCE [LARGE SCALE GENOMIC DNA]</scope>
    <source>
        <strain evidence="12 13">CECT 8488</strain>
    </source>
</reference>
<evidence type="ECO:0000256" key="1">
    <source>
        <dbReference type="ARBA" id="ARBA00022741"/>
    </source>
</evidence>
<feature type="domain" description="Sigma-54 factor interaction" evidence="10">
    <location>
        <begin position="121"/>
        <end position="350"/>
    </location>
</feature>
<evidence type="ECO:0000256" key="5">
    <source>
        <dbReference type="ARBA" id="ARBA00023125"/>
    </source>
</evidence>
<dbReference type="PROSITE" id="PS00688">
    <property type="entry name" value="SIGMA54_INTERACT_3"/>
    <property type="match status" value="1"/>
</dbReference>
<dbReference type="InterPro" id="IPR002197">
    <property type="entry name" value="HTH_Fis"/>
</dbReference>
<dbReference type="InterPro" id="IPR002078">
    <property type="entry name" value="Sigma_54_int"/>
</dbReference>
<evidence type="ECO:0000256" key="3">
    <source>
        <dbReference type="ARBA" id="ARBA00023012"/>
    </source>
</evidence>
<sequence>MRLLIIGTLDGHMTTAGQIAHKRGAKVVAVESLDGALSNLRAGQGADLIMVDVRMRIDLLVKQLETERIHVPVVACGIEGTSAEEAAQAIQKGAKEYIPLPPDPEMIAAVLEAVAQEDSAIIHRDPATKQVLKLADQIAPSDASILITGESGTGKEVMARYLHNKSRRSSGNFVAINCAAIPENLLESELFGHEKGAFSGAVARRIGKFEEADGGTILLDEISEMDLRLQAKLLRVIQEREVDRVGGSKPVKVDVRILATSNRDMEQTIKEGNFREDLYFRLNVVNIQLPSLRERRQDIVILAEHFAKKYAEANGVPEKPLSGGAIAMLERHNWPGNVRELENTMHRAILLAHGSEIDESAIILTGSQYGQANMAAAVSAQPTTGDSQPAEETQAEAVSADQGDAGEGMTDANGNLVGRTVADVERQLIIDTLDHCLGNRTHAANILGISIRTLRNKLKLYADDGFNVPEPGAGQ</sequence>
<protein>
    <submittedName>
        <fullName evidence="12">DNA-binding NtrC family response regulator</fullName>
    </submittedName>
</protein>
<dbReference type="PROSITE" id="PS00676">
    <property type="entry name" value="SIGMA54_INTERACT_2"/>
    <property type="match status" value="1"/>
</dbReference>
<evidence type="ECO:0000256" key="8">
    <source>
        <dbReference type="PROSITE-ProRule" id="PRU00169"/>
    </source>
</evidence>
<dbReference type="EMBL" id="QRDW01000002">
    <property type="protein sequence ID" value="RED52421.1"/>
    <property type="molecule type" value="Genomic_DNA"/>
</dbReference>
<dbReference type="InterPro" id="IPR025662">
    <property type="entry name" value="Sigma_54_int_dom_ATP-bd_1"/>
</dbReference>
<proteinExistence type="predicted"/>
<comment type="caution">
    <text evidence="12">The sequence shown here is derived from an EMBL/GenBank/DDBJ whole genome shotgun (WGS) entry which is preliminary data.</text>
</comment>
<keyword evidence="13" id="KW-1185">Reference proteome</keyword>
<gene>
    <name evidence="12" type="ORF">DFP90_102442</name>
</gene>
<keyword evidence="1" id="KW-0547">Nucleotide-binding</keyword>
<accession>A0A3D9HSU5</accession>
<dbReference type="InterPro" id="IPR025943">
    <property type="entry name" value="Sigma_54_int_dom_ATP-bd_2"/>
</dbReference>
<dbReference type="SMART" id="SM00382">
    <property type="entry name" value="AAA"/>
    <property type="match status" value="1"/>
</dbReference>
<name>A0A3D9HSU5_9PROT</name>
<keyword evidence="2" id="KW-0067">ATP-binding</keyword>
<dbReference type="Pfam" id="PF25601">
    <property type="entry name" value="AAA_lid_14"/>
    <property type="match status" value="1"/>
</dbReference>
<dbReference type="CDD" id="cd00009">
    <property type="entry name" value="AAA"/>
    <property type="match status" value="1"/>
</dbReference>
<dbReference type="GO" id="GO:0005524">
    <property type="term" value="F:ATP binding"/>
    <property type="evidence" value="ECO:0007669"/>
    <property type="project" value="UniProtKB-KW"/>
</dbReference>
<dbReference type="Pfam" id="PF02954">
    <property type="entry name" value="HTH_8"/>
    <property type="match status" value="1"/>
</dbReference>
<dbReference type="SUPFAM" id="SSF52172">
    <property type="entry name" value="CheY-like"/>
    <property type="match status" value="1"/>
</dbReference>
<evidence type="ECO:0000259" key="10">
    <source>
        <dbReference type="PROSITE" id="PS50045"/>
    </source>
</evidence>
<dbReference type="PROSITE" id="PS00675">
    <property type="entry name" value="SIGMA54_INTERACT_1"/>
    <property type="match status" value="1"/>
</dbReference>
<dbReference type="Proteomes" id="UP000256845">
    <property type="component" value="Unassembled WGS sequence"/>
</dbReference>
<keyword evidence="4" id="KW-0805">Transcription regulation</keyword>
<evidence type="ECO:0000256" key="2">
    <source>
        <dbReference type="ARBA" id="ARBA00022840"/>
    </source>
</evidence>
<dbReference type="Gene3D" id="1.10.10.60">
    <property type="entry name" value="Homeodomain-like"/>
    <property type="match status" value="1"/>
</dbReference>
<dbReference type="InterPro" id="IPR003593">
    <property type="entry name" value="AAA+_ATPase"/>
</dbReference>
<dbReference type="InterPro" id="IPR058031">
    <property type="entry name" value="AAA_lid_NorR"/>
</dbReference>
<dbReference type="Gene3D" id="3.40.50.2300">
    <property type="match status" value="1"/>
</dbReference>
<dbReference type="GO" id="GO:0000160">
    <property type="term" value="P:phosphorelay signal transduction system"/>
    <property type="evidence" value="ECO:0007669"/>
    <property type="project" value="UniProtKB-KW"/>
</dbReference>
<dbReference type="FunFam" id="3.40.50.300:FF:000006">
    <property type="entry name" value="DNA-binding transcriptional regulator NtrC"/>
    <property type="match status" value="1"/>
</dbReference>
<keyword evidence="8" id="KW-0597">Phosphoprotein</keyword>
<keyword evidence="7" id="KW-0804">Transcription</keyword>
<dbReference type="InterPro" id="IPR011006">
    <property type="entry name" value="CheY-like_superfamily"/>
</dbReference>
<evidence type="ECO:0000313" key="12">
    <source>
        <dbReference type="EMBL" id="RED52421.1"/>
    </source>
</evidence>